<dbReference type="PANTHER" id="PTHR10098">
    <property type="entry name" value="RAPSYN-RELATED"/>
    <property type="match status" value="1"/>
</dbReference>
<dbReference type="RefSeq" id="WP_006616211.1">
    <property type="nucleotide sequence ID" value="NZ_BIMW01000147.1"/>
</dbReference>
<gene>
    <name evidence="2" type="ORF">NIES46_38450</name>
</gene>
<name>A0A5M3TE13_LIMPL</name>
<dbReference type="GeneID" id="301684620"/>
<reference evidence="2 3" key="1">
    <citation type="journal article" date="2019" name="J Genomics">
        <title>The Draft Genome of a Hydrogen-producing Cyanobacterium, Arthrospira platensis NIES-46.</title>
        <authorList>
            <person name="Suzuki S."/>
            <person name="Yamaguchi H."/>
            <person name="Kawachi M."/>
        </authorList>
    </citation>
    <scope>NUCLEOTIDE SEQUENCE [LARGE SCALE GENOMIC DNA]</scope>
    <source>
        <strain evidence="2 3">NIES-46</strain>
    </source>
</reference>
<keyword evidence="3" id="KW-1185">Reference proteome</keyword>
<evidence type="ECO:0000313" key="3">
    <source>
        <dbReference type="Proteomes" id="UP000326169"/>
    </source>
</evidence>
<dbReference type="EMBL" id="BIMW01000147">
    <property type="protein sequence ID" value="GCE95779.1"/>
    <property type="molecule type" value="Genomic_DNA"/>
</dbReference>
<organism evidence="2 3">
    <name type="scientific">Limnospira platensis NIES-46</name>
    <dbReference type="NCBI Taxonomy" id="1236695"/>
    <lineage>
        <taxon>Bacteria</taxon>
        <taxon>Bacillati</taxon>
        <taxon>Cyanobacteriota</taxon>
        <taxon>Cyanophyceae</taxon>
        <taxon>Oscillatoriophycideae</taxon>
        <taxon>Oscillatoriales</taxon>
        <taxon>Sirenicapillariaceae</taxon>
        <taxon>Limnospira</taxon>
    </lineage>
</organism>
<dbReference type="PROSITE" id="PS50005">
    <property type="entry name" value="TPR"/>
    <property type="match status" value="2"/>
</dbReference>
<feature type="repeat" description="TPR" evidence="1">
    <location>
        <begin position="231"/>
        <end position="264"/>
    </location>
</feature>
<evidence type="ECO:0000256" key="1">
    <source>
        <dbReference type="PROSITE-ProRule" id="PRU00339"/>
    </source>
</evidence>
<evidence type="ECO:0000313" key="2">
    <source>
        <dbReference type="EMBL" id="GCE95779.1"/>
    </source>
</evidence>
<dbReference type="InterPro" id="IPR019734">
    <property type="entry name" value="TPR_rpt"/>
</dbReference>
<dbReference type="Pfam" id="PF13424">
    <property type="entry name" value="TPR_12"/>
    <property type="match status" value="2"/>
</dbReference>
<protein>
    <submittedName>
        <fullName evidence="2">TPR domain protein</fullName>
    </submittedName>
</protein>
<comment type="caution">
    <text evidence="2">The sequence shown here is derived from an EMBL/GenBank/DDBJ whole genome shotgun (WGS) entry which is preliminary data.</text>
</comment>
<sequence>MLWDELDIDINTVPIEQLATYTAVEYFLCHQSIPPQEATPLQRVQHYLESFYHLWEVEDWRRATQILTVIPDPQSNQELHDQLGVWGYYDQQEKLYKSLLGKLNPGCDAVCYNGLGNIYDALGELNESESYHQKHLEVARKLGDKAGEWKAIMGLGNVAKNRGQWQQAATYYQQSLDILEKHPDAESPQGRAMLMGNLASILSRENPEESLHLATAALAIFRNLGNPYLIARALVLMGDIYNSLKQPESALKYHQQSLEIAEKCREVVAEIDAMKGIAEANLQLNNCPLAQKWYQKCRELIRIIIGPWDSIHWFAVLP</sequence>
<keyword evidence="1" id="KW-0802">TPR repeat</keyword>
<dbReference type="PANTHER" id="PTHR10098:SF108">
    <property type="entry name" value="TETRATRICOPEPTIDE REPEAT PROTEIN 28"/>
    <property type="match status" value="1"/>
</dbReference>
<accession>A0A5M3TE13</accession>
<dbReference type="Proteomes" id="UP000326169">
    <property type="component" value="Unassembled WGS sequence"/>
</dbReference>
<dbReference type="Gene3D" id="1.25.40.10">
    <property type="entry name" value="Tetratricopeptide repeat domain"/>
    <property type="match status" value="1"/>
</dbReference>
<dbReference type="SUPFAM" id="SSF48452">
    <property type="entry name" value="TPR-like"/>
    <property type="match status" value="2"/>
</dbReference>
<proteinExistence type="predicted"/>
<feature type="repeat" description="TPR" evidence="1">
    <location>
        <begin position="149"/>
        <end position="182"/>
    </location>
</feature>
<dbReference type="SMART" id="SM00028">
    <property type="entry name" value="TPR"/>
    <property type="match status" value="4"/>
</dbReference>
<dbReference type="InterPro" id="IPR011990">
    <property type="entry name" value="TPR-like_helical_dom_sf"/>
</dbReference>